<dbReference type="EMBL" id="MU003509">
    <property type="protein sequence ID" value="KAF2470157.1"/>
    <property type="molecule type" value="Genomic_DNA"/>
</dbReference>
<evidence type="ECO:0000313" key="1">
    <source>
        <dbReference type="EMBL" id="KAF2470157.1"/>
    </source>
</evidence>
<proteinExistence type="predicted"/>
<keyword evidence="2" id="KW-1185">Reference proteome</keyword>
<comment type="caution">
    <text evidence="1">The sequence shown here is derived from an EMBL/GenBank/DDBJ whole genome shotgun (WGS) entry which is preliminary data.</text>
</comment>
<dbReference type="Proteomes" id="UP000799755">
    <property type="component" value="Unassembled WGS sequence"/>
</dbReference>
<organism evidence="1 2">
    <name type="scientific">Lindgomyces ingoldianus</name>
    <dbReference type="NCBI Taxonomy" id="673940"/>
    <lineage>
        <taxon>Eukaryota</taxon>
        <taxon>Fungi</taxon>
        <taxon>Dikarya</taxon>
        <taxon>Ascomycota</taxon>
        <taxon>Pezizomycotina</taxon>
        <taxon>Dothideomycetes</taxon>
        <taxon>Pleosporomycetidae</taxon>
        <taxon>Pleosporales</taxon>
        <taxon>Lindgomycetaceae</taxon>
        <taxon>Lindgomyces</taxon>
    </lineage>
</organism>
<name>A0ACB6QV67_9PLEO</name>
<reference evidence="1" key="1">
    <citation type="journal article" date="2020" name="Stud. Mycol.">
        <title>101 Dothideomycetes genomes: a test case for predicting lifestyles and emergence of pathogens.</title>
        <authorList>
            <person name="Haridas S."/>
            <person name="Albert R."/>
            <person name="Binder M."/>
            <person name="Bloem J."/>
            <person name="Labutti K."/>
            <person name="Salamov A."/>
            <person name="Andreopoulos B."/>
            <person name="Baker S."/>
            <person name="Barry K."/>
            <person name="Bills G."/>
            <person name="Bluhm B."/>
            <person name="Cannon C."/>
            <person name="Castanera R."/>
            <person name="Culley D."/>
            <person name="Daum C."/>
            <person name="Ezra D."/>
            <person name="Gonzalez J."/>
            <person name="Henrissat B."/>
            <person name="Kuo A."/>
            <person name="Liang C."/>
            <person name="Lipzen A."/>
            <person name="Lutzoni F."/>
            <person name="Magnuson J."/>
            <person name="Mondo S."/>
            <person name="Nolan M."/>
            <person name="Ohm R."/>
            <person name="Pangilinan J."/>
            <person name="Park H.-J."/>
            <person name="Ramirez L."/>
            <person name="Alfaro M."/>
            <person name="Sun H."/>
            <person name="Tritt A."/>
            <person name="Yoshinaga Y."/>
            <person name="Zwiers L.-H."/>
            <person name="Turgeon B."/>
            <person name="Goodwin S."/>
            <person name="Spatafora J."/>
            <person name="Crous P."/>
            <person name="Grigoriev I."/>
        </authorList>
    </citation>
    <scope>NUCLEOTIDE SEQUENCE</scope>
    <source>
        <strain evidence="1">ATCC 200398</strain>
    </source>
</reference>
<sequence length="61" mass="6414">MSHPAPPVLAPPPNPPLKLPLLWILATLVPCLIAGSATLFSDRHMKLIPGSSVLGAKHLNC</sequence>
<accession>A0ACB6QV67</accession>
<gene>
    <name evidence="1" type="ORF">BDR25DRAFT_37395</name>
</gene>
<evidence type="ECO:0000313" key="2">
    <source>
        <dbReference type="Proteomes" id="UP000799755"/>
    </source>
</evidence>
<protein>
    <submittedName>
        <fullName evidence="1">Uncharacterized protein</fullName>
    </submittedName>
</protein>